<dbReference type="EMBL" id="VITH01000021">
    <property type="protein sequence ID" value="TWA75991.1"/>
    <property type="molecule type" value="Genomic_DNA"/>
</dbReference>
<gene>
    <name evidence="2" type="ORF">FBZ82_111151</name>
    <name evidence="3" type="ORF">FBZ83_12161</name>
</gene>
<reference evidence="4 5" key="1">
    <citation type="submission" date="2019-06" db="EMBL/GenBank/DDBJ databases">
        <title>Genomic Encyclopedia of Type Strains, Phase IV (KMG-V): Genome sequencing to study the core and pangenomes of soil and plant-associated prokaryotes.</title>
        <authorList>
            <person name="Whitman W."/>
        </authorList>
    </citation>
    <scope>NUCLEOTIDE SEQUENCE [LARGE SCALE GENOMIC DNA]</scope>
    <source>
        <strain evidence="3 5">BR 11650</strain>
        <strain evidence="2 4">BR 11796</strain>
    </source>
</reference>
<feature type="compositionally biased region" description="Pro residues" evidence="1">
    <location>
        <begin position="35"/>
        <end position="47"/>
    </location>
</feature>
<feature type="compositionally biased region" description="Pro residues" evidence="1">
    <location>
        <begin position="8"/>
        <end position="28"/>
    </location>
</feature>
<evidence type="ECO:0000313" key="5">
    <source>
        <dbReference type="Proteomes" id="UP000318529"/>
    </source>
</evidence>
<evidence type="ECO:0000313" key="4">
    <source>
        <dbReference type="Proteomes" id="UP000316083"/>
    </source>
</evidence>
<accession>A0A560BTR0</accession>
<dbReference type="Proteomes" id="UP000316083">
    <property type="component" value="Unassembled WGS sequence"/>
</dbReference>
<evidence type="ECO:0000256" key="1">
    <source>
        <dbReference type="SAM" id="MobiDB-lite"/>
    </source>
</evidence>
<sequence length="47" mass="5111">MSRTVMSPYPPPRQEPDVPIPMPLPPDAPPDEPVEAPPMPGEPQEPV</sequence>
<feature type="region of interest" description="Disordered" evidence="1">
    <location>
        <begin position="1"/>
        <end position="47"/>
    </location>
</feature>
<evidence type="ECO:0000313" key="3">
    <source>
        <dbReference type="EMBL" id="TWA75991.1"/>
    </source>
</evidence>
<proteinExistence type="predicted"/>
<evidence type="ECO:0000313" key="2">
    <source>
        <dbReference type="EMBL" id="TWA64031.1"/>
    </source>
</evidence>
<organism evidence="3 5">
    <name type="scientific">Azospirillum brasilense</name>
    <dbReference type="NCBI Taxonomy" id="192"/>
    <lineage>
        <taxon>Bacteria</taxon>
        <taxon>Pseudomonadati</taxon>
        <taxon>Pseudomonadota</taxon>
        <taxon>Alphaproteobacteria</taxon>
        <taxon>Rhodospirillales</taxon>
        <taxon>Azospirillaceae</taxon>
        <taxon>Azospirillum</taxon>
    </lineage>
</organism>
<comment type="caution">
    <text evidence="3">The sequence shown here is derived from an EMBL/GenBank/DDBJ whole genome shotgun (WGS) entry which is preliminary data.</text>
</comment>
<protein>
    <submittedName>
        <fullName evidence="3">Uncharacterized protein</fullName>
    </submittedName>
</protein>
<name>A0A560BTR0_AZOBR</name>
<dbReference type="Proteomes" id="UP000318529">
    <property type="component" value="Unassembled WGS sequence"/>
</dbReference>
<dbReference type="EMBL" id="VITF01000011">
    <property type="protein sequence ID" value="TWA64031.1"/>
    <property type="molecule type" value="Genomic_DNA"/>
</dbReference>
<dbReference type="RefSeq" id="WP_186464949.1">
    <property type="nucleotide sequence ID" value="NZ_VITF01000011.1"/>
</dbReference>
<dbReference type="AlphaFoldDB" id="A0A560BTR0"/>